<dbReference type="OrthoDB" id="4350726at2"/>
<dbReference type="AlphaFoldDB" id="A0A1B9CHA8"/>
<evidence type="ECO:0000313" key="1">
    <source>
        <dbReference type="EMBL" id="OCB41487.1"/>
    </source>
</evidence>
<dbReference type="InterPro" id="IPR044918">
    <property type="entry name" value="DUF3349_helical"/>
</dbReference>
<protein>
    <recommendedName>
        <fullName evidence="3">DUF3349 domain-containing protein</fullName>
    </recommendedName>
</protein>
<gene>
    <name evidence="1" type="ORF">A5677_09225</name>
</gene>
<evidence type="ECO:0000313" key="2">
    <source>
        <dbReference type="Proteomes" id="UP000092683"/>
    </source>
</evidence>
<accession>A0A1B9CHA8</accession>
<sequence length="103" mass="11227">MGLTDRVASIVAFLRAGYPSGAPAVGYAPLLALLPRRVSDEEVTTIARKLLAPKRPSTTGPSITDVDVGVEITRVTDRLPSWDEIDRVRRRLSGMGWAGRRRA</sequence>
<organism evidence="1 2">
    <name type="scientific">Mycobacterium malmoense</name>
    <dbReference type="NCBI Taxonomy" id="1780"/>
    <lineage>
        <taxon>Bacteria</taxon>
        <taxon>Bacillati</taxon>
        <taxon>Actinomycetota</taxon>
        <taxon>Actinomycetes</taxon>
        <taxon>Mycobacteriales</taxon>
        <taxon>Mycobacteriaceae</taxon>
        <taxon>Mycobacterium</taxon>
    </lineage>
</organism>
<reference evidence="1 2" key="1">
    <citation type="submission" date="2016-06" db="EMBL/GenBank/DDBJ databases">
        <authorList>
            <person name="Kjaerup R.B."/>
            <person name="Dalgaard T.S."/>
            <person name="Juul-Madsen H.R."/>
        </authorList>
    </citation>
    <scope>NUCLEOTIDE SEQUENCE [LARGE SCALE GENOMIC DNA]</scope>
    <source>
        <strain evidence="1 2">E3012</strain>
    </source>
</reference>
<evidence type="ECO:0008006" key="3">
    <source>
        <dbReference type="Google" id="ProtNLM"/>
    </source>
</evidence>
<dbReference type="InterPro" id="IPR021784">
    <property type="entry name" value="DUF3349"/>
</dbReference>
<dbReference type="Gene3D" id="1.10.150.430">
    <property type="entry name" value="DUF3349, helical bundle"/>
    <property type="match status" value="1"/>
</dbReference>
<name>A0A1B9CHA8_MYCMA</name>
<dbReference type="Proteomes" id="UP000092683">
    <property type="component" value="Unassembled WGS sequence"/>
</dbReference>
<proteinExistence type="predicted"/>
<dbReference type="EMBL" id="MBEE01000294">
    <property type="protein sequence ID" value="OCB41487.1"/>
    <property type="molecule type" value="Genomic_DNA"/>
</dbReference>
<dbReference type="RefSeq" id="WP_065484758.1">
    <property type="nucleotide sequence ID" value="NZ_MBEE01000294.1"/>
</dbReference>
<dbReference type="Pfam" id="PF11829">
    <property type="entry name" value="DUF3349"/>
    <property type="match status" value="1"/>
</dbReference>
<comment type="caution">
    <text evidence="1">The sequence shown here is derived from an EMBL/GenBank/DDBJ whole genome shotgun (WGS) entry which is preliminary data.</text>
</comment>